<dbReference type="OrthoDB" id="6058735at2"/>
<evidence type="ECO:0008006" key="3">
    <source>
        <dbReference type="Google" id="ProtNLM"/>
    </source>
</evidence>
<dbReference type="AlphaFoldDB" id="A0A5B9QX74"/>
<accession>A0A5B9QX74</accession>
<dbReference type="EMBL" id="CP042914">
    <property type="protein sequence ID" value="QEG42489.1"/>
    <property type="molecule type" value="Genomic_DNA"/>
</dbReference>
<dbReference type="Pfam" id="PF05159">
    <property type="entry name" value="Capsule_synth"/>
    <property type="match status" value="1"/>
</dbReference>
<sequence length="400" mass="45306">MTRQKFNHLVRCLKLSQCGYSSEDIQKLLNMAPDINAIRTRGQADKLDEDETIDVVAPQANEGFFPPLLARNEHHLTGSRNGMVSIRLAYLSLYLGLSELGVRFNQVNADNADVVLNWSYKMSHGDNSQRIYLEHGWLPRTSYQISPDGTNALSHVAKAYRFEPLEDQHKETINKILHQLKERMSISNNQRAIDMLRSQHGEPFILFALQLANDANLRYSGSNFAEFFGTSEGATKNLVQACVEESKAWTLPYRIIFRQHPLDTNDYTALATDLGVTFMDPKTTLRTSEIFESGLCKAVVAINSNTLHEACLWKIPVISLGTLIWNESCKMRPFPRDPSSLVCNNATDLTMSTYSYLRWILSNQWSLNDFLNPKKLKELITSRGRCCPHNLYSCTGTSSS</sequence>
<name>A0A5B9QX74_9BACT</name>
<evidence type="ECO:0000313" key="2">
    <source>
        <dbReference type="Proteomes" id="UP000325286"/>
    </source>
</evidence>
<proteinExistence type="predicted"/>
<reference evidence="1 2" key="1">
    <citation type="submission" date="2019-08" db="EMBL/GenBank/DDBJ databases">
        <title>Deep-cultivation of Planctomycetes and their phenomic and genomic characterization uncovers novel biology.</title>
        <authorList>
            <person name="Wiegand S."/>
            <person name="Jogler M."/>
            <person name="Boedeker C."/>
            <person name="Pinto D."/>
            <person name="Vollmers J."/>
            <person name="Rivas-Marin E."/>
            <person name="Kohn T."/>
            <person name="Peeters S.H."/>
            <person name="Heuer A."/>
            <person name="Rast P."/>
            <person name="Oberbeckmann S."/>
            <person name="Bunk B."/>
            <person name="Jeske O."/>
            <person name="Meyerdierks A."/>
            <person name="Storesund J.E."/>
            <person name="Kallscheuer N."/>
            <person name="Luecker S."/>
            <person name="Lage O.M."/>
            <person name="Pohl T."/>
            <person name="Merkel B.J."/>
            <person name="Hornburger P."/>
            <person name="Mueller R.-W."/>
            <person name="Bruemmer F."/>
            <person name="Labrenz M."/>
            <person name="Spormann A.M."/>
            <person name="Op den Camp H."/>
            <person name="Overmann J."/>
            <person name="Amann R."/>
            <person name="Jetten M.S.M."/>
            <person name="Mascher T."/>
            <person name="Medema M.H."/>
            <person name="Devos D.P."/>
            <person name="Kaster A.-K."/>
            <person name="Ovreas L."/>
            <person name="Rohde M."/>
            <person name="Galperin M.Y."/>
            <person name="Jogler C."/>
        </authorList>
    </citation>
    <scope>NUCLEOTIDE SEQUENCE [LARGE SCALE GENOMIC DNA]</scope>
    <source>
        <strain evidence="1 2">UC8</strain>
    </source>
</reference>
<dbReference type="KEGG" id="rul:UC8_45280"/>
<dbReference type="InterPro" id="IPR007833">
    <property type="entry name" value="Capsule_polysaccharide_synth"/>
</dbReference>
<dbReference type="GO" id="GO:0000271">
    <property type="term" value="P:polysaccharide biosynthetic process"/>
    <property type="evidence" value="ECO:0007669"/>
    <property type="project" value="InterPro"/>
</dbReference>
<dbReference type="GO" id="GO:0015774">
    <property type="term" value="P:polysaccharide transport"/>
    <property type="evidence" value="ECO:0007669"/>
    <property type="project" value="InterPro"/>
</dbReference>
<evidence type="ECO:0000313" key="1">
    <source>
        <dbReference type="EMBL" id="QEG42489.1"/>
    </source>
</evidence>
<keyword evidence="2" id="KW-1185">Reference proteome</keyword>
<protein>
    <recommendedName>
        <fullName evidence="3">Capsule polysaccharide biosynthesis protein</fullName>
    </recommendedName>
</protein>
<dbReference type="Proteomes" id="UP000325286">
    <property type="component" value="Chromosome"/>
</dbReference>
<gene>
    <name evidence="1" type="ORF">UC8_45280</name>
</gene>
<organism evidence="1 2">
    <name type="scientific">Roseimaritima ulvae</name>
    <dbReference type="NCBI Taxonomy" id="980254"/>
    <lineage>
        <taxon>Bacteria</taxon>
        <taxon>Pseudomonadati</taxon>
        <taxon>Planctomycetota</taxon>
        <taxon>Planctomycetia</taxon>
        <taxon>Pirellulales</taxon>
        <taxon>Pirellulaceae</taxon>
        <taxon>Roseimaritima</taxon>
    </lineage>
</organism>